<keyword evidence="3" id="KW-1185">Reference proteome</keyword>
<feature type="compositionally biased region" description="Low complexity" evidence="1">
    <location>
        <begin position="196"/>
        <end position="205"/>
    </location>
</feature>
<proteinExistence type="predicted"/>
<dbReference type="AlphaFoldDB" id="A0AAD8DXW7"/>
<feature type="region of interest" description="Disordered" evidence="1">
    <location>
        <begin position="165"/>
        <end position="205"/>
    </location>
</feature>
<accession>A0AAD8DXW7</accession>
<evidence type="ECO:0000256" key="1">
    <source>
        <dbReference type="SAM" id="MobiDB-lite"/>
    </source>
</evidence>
<protein>
    <submittedName>
        <fullName evidence="2">Uncharacterized protein</fullName>
    </submittedName>
</protein>
<comment type="caution">
    <text evidence="2">The sequence shown here is derived from an EMBL/GenBank/DDBJ whole genome shotgun (WGS) entry which is preliminary data.</text>
</comment>
<gene>
    <name evidence="2" type="ORF">PYW07_006715</name>
</gene>
<evidence type="ECO:0000313" key="2">
    <source>
        <dbReference type="EMBL" id="KAJ8729019.1"/>
    </source>
</evidence>
<reference evidence="2" key="1">
    <citation type="submission" date="2023-03" db="EMBL/GenBank/DDBJ databases">
        <title>Chromosome-level genomes of two armyworms, Mythimna separata and Mythimna loreyi, provide insights into the biosynthesis and reception of sex pheromones.</title>
        <authorList>
            <person name="Zhao H."/>
        </authorList>
    </citation>
    <scope>NUCLEOTIDE SEQUENCE</scope>
    <source>
        <strain evidence="2">BeijingLab</strain>
        <tissue evidence="2">Pupa</tissue>
    </source>
</reference>
<dbReference type="Proteomes" id="UP001231518">
    <property type="component" value="Chromosome 19"/>
</dbReference>
<feature type="compositionally biased region" description="Acidic residues" evidence="1">
    <location>
        <begin position="168"/>
        <end position="181"/>
    </location>
</feature>
<sequence length="205" mass="23701">MPSLVSCPTECRKGKNRPFKVLEKSVQFQDAFIKMGHSMFVADPLLMEQTFNVLQEYVCVLYTVKARKKVNEARCIIFDRIYTPKSSNEAFKKSTTKLEATSFPPCYRELKQQMKRSTYIAQIWCNAYKQIPSTLLPIRYGWILNDGRYDFDWFHGEECPQKVCDITAPDEESGEENDDVIENDREDNSDIDDSDNNSAADSDTE</sequence>
<name>A0AAD8DXW7_MYTSE</name>
<dbReference type="EMBL" id="JARGEI010000007">
    <property type="protein sequence ID" value="KAJ8729019.1"/>
    <property type="molecule type" value="Genomic_DNA"/>
</dbReference>
<evidence type="ECO:0000313" key="3">
    <source>
        <dbReference type="Proteomes" id="UP001231518"/>
    </source>
</evidence>
<organism evidence="2 3">
    <name type="scientific">Mythimna separata</name>
    <name type="common">Oriental armyworm</name>
    <name type="synonym">Pseudaletia separata</name>
    <dbReference type="NCBI Taxonomy" id="271217"/>
    <lineage>
        <taxon>Eukaryota</taxon>
        <taxon>Metazoa</taxon>
        <taxon>Ecdysozoa</taxon>
        <taxon>Arthropoda</taxon>
        <taxon>Hexapoda</taxon>
        <taxon>Insecta</taxon>
        <taxon>Pterygota</taxon>
        <taxon>Neoptera</taxon>
        <taxon>Endopterygota</taxon>
        <taxon>Lepidoptera</taxon>
        <taxon>Glossata</taxon>
        <taxon>Ditrysia</taxon>
        <taxon>Noctuoidea</taxon>
        <taxon>Noctuidae</taxon>
        <taxon>Noctuinae</taxon>
        <taxon>Hadenini</taxon>
        <taxon>Mythimna</taxon>
    </lineage>
</organism>